<reference evidence="3" key="2">
    <citation type="journal article" date="2021" name="PeerJ">
        <title>Extensive microbial diversity within the chicken gut microbiome revealed by metagenomics and culture.</title>
        <authorList>
            <person name="Gilroy R."/>
            <person name="Ravi A."/>
            <person name="Getino M."/>
            <person name="Pursley I."/>
            <person name="Horton D.L."/>
            <person name="Alikhan N.F."/>
            <person name="Baker D."/>
            <person name="Gharbi K."/>
            <person name="Hall N."/>
            <person name="Watson M."/>
            <person name="Adriaenssens E.M."/>
            <person name="Foster-Nyarko E."/>
            <person name="Jarju S."/>
            <person name="Secka A."/>
            <person name="Antonio M."/>
            <person name="Oren A."/>
            <person name="Chaudhuri R.R."/>
            <person name="La Ragione R."/>
            <person name="Hildebrand F."/>
            <person name="Pallen M.J."/>
        </authorList>
    </citation>
    <scope>NUCLEOTIDE SEQUENCE</scope>
    <source>
        <strain evidence="3">1748</strain>
    </source>
</reference>
<evidence type="ECO:0000313" key="3">
    <source>
        <dbReference type="EMBL" id="MBO8413888.1"/>
    </source>
</evidence>
<organism evidence="3 4">
    <name type="scientific">Candidatus Scatoplasma merdavium</name>
    <dbReference type="NCBI Taxonomy" id="2840932"/>
    <lineage>
        <taxon>Bacteria</taxon>
        <taxon>Bacillati</taxon>
        <taxon>Bacillota</taxon>
        <taxon>Bacilli</taxon>
        <taxon>Bacillales</taxon>
        <taxon>Candidatus Scatoplasma</taxon>
    </lineage>
</organism>
<dbReference type="SUPFAM" id="SSF48013">
    <property type="entry name" value="NusB-like"/>
    <property type="match status" value="1"/>
</dbReference>
<evidence type="ECO:0000313" key="4">
    <source>
        <dbReference type="Proteomes" id="UP000823629"/>
    </source>
</evidence>
<dbReference type="Proteomes" id="UP000823629">
    <property type="component" value="Unassembled WGS sequence"/>
</dbReference>
<dbReference type="GO" id="GO:0003723">
    <property type="term" value="F:RNA binding"/>
    <property type="evidence" value="ECO:0007669"/>
    <property type="project" value="UniProtKB-KW"/>
</dbReference>
<keyword evidence="1" id="KW-0694">RNA-binding</keyword>
<reference evidence="3" key="1">
    <citation type="submission" date="2020-10" db="EMBL/GenBank/DDBJ databases">
        <authorList>
            <person name="Gilroy R."/>
        </authorList>
    </citation>
    <scope>NUCLEOTIDE SEQUENCE</scope>
    <source>
        <strain evidence="3">1748</strain>
    </source>
</reference>
<dbReference type="Pfam" id="PF01029">
    <property type="entry name" value="NusB"/>
    <property type="match status" value="1"/>
</dbReference>
<evidence type="ECO:0000259" key="2">
    <source>
        <dbReference type="Pfam" id="PF01029"/>
    </source>
</evidence>
<comment type="caution">
    <text evidence="3">The sequence shown here is derived from an EMBL/GenBank/DDBJ whole genome shotgun (WGS) entry which is preliminary data.</text>
</comment>
<dbReference type="GO" id="GO:0006355">
    <property type="term" value="P:regulation of DNA-templated transcription"/>
    <property type="evidence" value="ECO:0007669"/>
    <property type="project" value="InterPro"/>
</dbReference>
<protein>
    <recommendedName>
        <fullName evidence="2">NusB/RsmB/TIM44 domain-containing protein</fullName>
    </recommendedName>
</protein>
<dbReference type="EMBL" id="JADING010000004">
    <property type="protein sequence ID" value="MBO8413888.1"/>
    <property type="molecule type" value="Genomic_DNA"/>
</dbReference>
<dbReference type="InterPro" id="IPR006027">
    <property type="entry name" value="NusB_RsmB_TIM44"/>
</dbReference>
<proteinExistence type="predicted"/>
<evidence type="ECO:0000256" key="1">
    <source>
        <dbReference type="ARBA" id="ARBA00022884"/>
    </source>
</evidence>
<dbReference type="Gene3D" id="1.10.940.10">
    <property type="entry name" value="NusB-like"/>
    <property type="match status" value="1"/>
</dbReference>
<sequence>MENLSRNKMRELTISCLFAANIKTNIGLDVSAKKTIDDIFAQENIEDIPLFCQEIFLAALKNKEEIISQVSSYLRNWKFNRLNEVAQALFLEVIAEHSYSVYKTEKKVLINFAVDYAKKYLESSDFRYINAVLDKVLL</sequence>
<accession>A0A9D9GQA8</accession>
<name>A0A9D9GQA8_9BACL</name>
<feature type="domain" description="NusB/RsmB/TIM44" evidence="2">
    <location>
        <begin position="8"/>
        <end position="136"/>
    </location>
</feature>
<dbReference type="AlphaFoldDB" id="A0A9D9GQA8"/>
<gene>
    <name evidence="3" type="ORF">IAC78_00180</name>
</gene>
<dbReference type="InterPro" id="IPR035926">
    <property type="entry name" value="NusB-like_sf"/>
</dbReference>